<dbReference type="KEGG" id="pla:Plav_2289"/>
<keyword evidence="4" id="KW-1185">Reference proteome</keyword>
<evidence type="ECO:0000256" key="1">
    <source>
        <dbReference type="SAM" id="MobiDB-lite"/>
    </source>
</evidence>
<reference evidence="3 4" key="1">
    <citation type="journal article" date="2011" name="Stand. Genomic Sci.">
        <title>Complete genome sequence of Parvibaculum lavamentivorans type strain (DS-1(T)).</title>
        <authorList>
            <person name="Schleheck D."/>
            <person name="Weiss M."/>
            <person name="Pitluck S."/>
            <person name="Bruce D."/>
            <person name="Land M.L."/>
            <person name="Han S."/>
            <person name="Saunders E."/>
            <person name="Tapia R."/>
            <person name="Detter C."/>
            <person name="Brettin T."/>
            <person name="Han J."/>
            <person name="Woyke T."/>
            <person name="Goodwin L."/>
            <person name="Pennacchio L."/>
            <person name="Nolan M."/>
            <person name="Cook A.M."/>
            <person name="Kjelleberg S."/>
            <person name="Thomas T."/>
        </authorList>
    </citation>
    <scope>NUCLEOTIDE SEQUENCE [LARGE SCALE GENOMIC DNA]</scope>
    <source>
        <strain evidence="4">DS-1 / DSM 13023 / NCIMB 13966</strain>
    </source>
</reference>
<dbReference type="EMBL" id="CP000774">
    <property type="protein sequence ID" value="ABS63903.1"/>
    <property type="molecule type" value="Genomic_DNA"/>
</dbReference>
<dbReference type="Proteomes" id="UP000006377">
    <property type="component" value="Chromosome"/>
</dbReference>
<evidence type="ECO:0000313" key="3">
    <source>
        <dbReference type="EMBL" id="ABS63903.1"/>
    </source>
</evidence>
<gene>
    <name evidence="3" type="ordered locus">Plav_2289</name>
</gene>
<evidence type="ECO:0000256" key="2">
    <source>
        <dbReference type="SAM" id="Phobius"/>
    </source>
</evidence>
<accession>A7HVH0</accession>
<keyword evidence="2" id="KW-1133">Transmembrane helix</keyword>
<evidence type="ECO:0000313" key="4">
    <source>
        <dbReference type="Proteomes" id="UP000006377"/>
    </source>
</evidence>
<dbReference type="RefSeq" id="WP_012111209.1">
    <property type="nucleotide sequence ID" value="NC_009719.1"/>
</dbReference>
<keyword evidence="2" id="KW-0472">Membrane</keyword>
<dbReference type="HOGENOM" id="CLU_2524532_0_0_5"/>
<feature type="transmembrane region" description="Helical" evidence="2">
    <location>
        <begin position="22"/>
        <end position="43"/>
    </location>
</feature>
<protein>
    <submittedName>
        <fullName evidence="3">Uncharacterized protein</fullName>
    </submittedName>
</protein>
<keyword evidence="2" id="KW-0812">Transmembrane</keyword>
<proteinExistence type="predicted"/>
<organism evidence="3 4">
    <name type="scientific">Parvibaculum lavamentivorans (strain DS-1 / DSM 13023 / NCIMB 13966)</name>
    <dbReference type="NCBI Taxonomy" id="402881"/>
    <lineage>
        <taxon>Bacteria</taxon>
        <taxon>Pseudomonadati</taxon>
        <taxon>Pseudomonadota</taxon>
        <taxon>Alphaproteobacteria</taxon>
        <taxon>Hyphomicrobiales</taxon>
        <taxon>Parvibaculaceae</taxon>
        <taxon>Parvibaculum</taxon>
    </lineage>
</organism>
<dbReference type="STRING" id="402881.Plav_2289"/>
<sequence length="84" mass="8991">MAGPIKDTDQARQGTTGTGTRYVFAISFAAVVILLFAVAWAFFGPPNLGMEDAQTGMTRENPAITPPVETPDWQEPAPVQNPSQ</sequence>
<feature type="region of interest" description="Disordered" evidence="1">
    <location>
        <begin position="58"/>
        <end position="84"/>
    </location>
</feature>
<dbReference type="AlphaFoldDB" id="A7HVH0"/>
<name>A7HVH0_PARL1</name>